<keyword evidence="1" id="KW-0934">Plastid</keyword>
<dbReference type="PANTHER" id="PTHR34472:SF1">
    <property type="entry name" value="SULFUR CARRIER PROTEIN THIS"/>
    <property type="match status" value="1"/>
</dbReference>
<dbReference type="NCBIfam" id="TIGR01683">
    <property type="entry name" value="thiS"/>
    <property type="match status" value="1"/>
</dbReference>
<evidence type="ECO:0000313" key="1">
    <source>
        <dbReference type="EMBL" id="QCI08613.1"/>
    </source>
</evidence>
<dbReference type="CDD" id="cd00565">
    <property type="entry name" value="Ubl_ThiS"/>
    <property type="match status" value="1"/>
</dbReference>
<dbReference type="SUPFAM" id="SSF54285">
    <property type="entry name" value="MoaD/ThiS"/>
    <property type="match status" value="1"/>
</dbReference>
<dbReference type="InterPro" id="IPR012675">
    <property type="entry name" value="Beta-grasp_dom_sf"/>
</dbReference>
<reference evidence="1" key="1">
    <citation type="journal article" date="2019" name="Mol. Phylogenet. Evol.">
        <title>Morphological evolution and classification of the red algal order Ceramiales inferred using plastid phylogenomics.</title>
        <authorList>
            <person name="Diaz-Tapia P."/>
            <person name="Pasella M.M."/>
            <person name="Verbruggen H."/>
            <person name="Maggs C.A."/>
        </authorList>
    </citation>
    <scope>NUCLEOTIDE SEQUENCE</scope>
    <source>
        <strain evidence="1">PD2951</strain>
    </source>
</reference>
<dbReference type="InterPro" id="IPR016155">
    <property type="entry name" value="Mopterin_synth/thiamin_S_b"/>
</dbReference>
<dbReference type="AlphaFoldDB" id="A0A4D6WYW5"/>
<protein>
    <submittedName>
        <fullName evidence="1">Thiamin biosynthesis protein S</fullName>
    </submittedName>
</protein>
<dbReference type="InterPro" id="IPR010035">
    <property type="entry name" value="Thi_S"/>
</dbReference>
<proteinExistence type="predicted"/>
<dbReference type="InterPro" id="IPR003749">
    <property type="entry name" value="ThiS/MoaD-like"/>
</dbReference>
<geneLocation type="plastid" evidence="1"/>
<reference evidence="1" key="2">
    <citation type="submission" date="2019-04" db="EMBL/GenBank/DDBJ databases">
        <authorList>
            <person name="Pasella M."/>
        </authorList>
    </citation>
    <scope>NUCLEOTIDE SEQUENCE</scope>
    <source>
        <strain evidence="1">PD2951</strain>
    </source>
</reference>
<organism evidence="1">
    <name type="scientific">Spermothamnion repens</name>
    <dbReference type="NCBI Taxonomy" id="31383"/>
    <lineage>
        <taxon>Eukaryota</taxon>
        <taxon>Rhodophyta</taxon>
        <taxon>Florideophyceae</taxon>
        <taxon>Rhodymeniophycidae</taxon>
        <taxon>Ceramiales</taxon>
        <taxon>Ceramiaceae</taxon>
        <taxon>Spermothamnion</taxon>
    </lineage>
</organism>
<name>A0A4D6WYW5_9FLOR</name>
<dbReference type="PANTHER" id="PTHR34472">
    <property type="entry name" value="SULFUR CARRIER PROTEIN THIS"/>
    <property type="match status" value="1"/>
</dbReference>
<dbReference type="Pfam" id="PF02597">
    <property type="entry name" value="ThiS"/>
    <property type="match status" value="1"/>
</dbReference>
<gene>
    <name evidence="1" type="primary">thiS</name>
</gene>
<sequence length="70" mass="8025">MKEYLTIFINGEAFNCCNEMSLEEVLIYFDFNLQNIVIEYNKEIIVKDKLSATFLLNNDKVEVITIVGGG</sequence>
<accession>A0A4D6WYW5</accession>
<dbReference type="EMBL" id="MK814735">
    <property type="protein sequence ID" value="QCI08613.1"/>
    <property type="molecule type" value="Genomic_DNA"/>
</dbReference>
<dbReference type="Gene3D" id="3.10.20.30">
    <property type="match status" value="1"/>
</dbReference>